<keyword evidence="2" id="KW-0472">Membrane</keyword>
<dbReference type="InterPro" id="IPR013424">
    <property type="entry name" value="Ice-binding_C"/>
</dbReference>
<dbReference type="NCBIfam" id="TIGR02601">
    <property type="entry name" value="autotrns_rpt"/>
    <property type="match status" value="1"/>
</dbReference>
<dbReference type="AlphaFoldDB" id="A0A146G3A4"/>
<dbReference type="EMBL" id="BDCO01000002">
    <property type="protein sequence ID" value="GAT32305.1"/>
    <property type="molecule type" value="Genomic_DNA"/>
</dbReference>
<keyword evidence="2" id="KW-1133">Transmembrane helix</keyword>
<dbReference type="OrthoDB" id="185422at2"/>
<feature type="domain" description="Ice-binding protein C-terminal" evidence="4">
    <location>
        <begin position="534"/>
        <end position="557"/>
    </location>
</feature>
<dbReference type="Proteomes" id="UP000076023">
    <property type="component" value="Unassembled WGS sequence"/>
</dbReference>
<keyword evidence="6" id="KW-1185">Reference proteome</keyword>
<comment type="caution">
    <text evidence="5">The sequence shown here is derived from an EMBL/GenBank/DDBJ whole genome shotgun (WGS) entry which is preliminary data.</text>
</comment>
<dbReference type="InParanoid" id="A0A146G3A4"/>
<accession>A0A146G3A4</accession>
<dbReference type="STRING" id="690879.TSACC_2703"/>
<gene>
    <name evidence="5" type="ORF">TSACC_2703</name>
</gene>
<sequence length="560" mass="55024">MKTSIIHGTRQATILRRSLRMALTVSAAASTLGLLDSLHAANVEKANNTTNLNLAGSYVSGGPPGAGDIISITSTMGGNKSVFLGADMSVAGISFDATATGTLSIKVGNTLTIGASGISLASVPAGGSNFDSSASIILAADQTWAGGVRSITIGGSATIDENGKALSITGTNLFNFNSSSAQTLNANISVNSMAVGGGTAGLTLTNTNNSFGALSITGGSVVTGSTLSSGGGNSTLGKGTITIGGNASNGTLRYSGATATANQVLQHDARASVSTFEVSNAGTTLTNAGNLTTSSSNNTVVGNGWELGGAGNLKLTGVISDSTATTRTGTTVKKIGSGTLVLGGVSTFTGGTTVSEGVLLVNTAQTAGNSGTGTGSVSVAAGTLGGTGIIRPGTGNSISVASGAILAPGDSTAVSSIGTLVLDGGGTAAPLLTMNSGAQFSFDLGTASTSDRLNVWNYSSGDFVLSANAVNLTLDASIQSGSYTFTLFNFYTNNGAALSADTFSGLALGTLSSNISSATFDYSMAGQIKLNVTAVPEPASIALLGTGLLLVMTMRRRRQA</sequence>
<dbReference type="RefSeq" id="WP_084400180.1">
    <property type="nucleotide sequence ID" value="NZ_BDCO01000002.1"/>
</dbReference>
<dbReference type="InterPro" id="IPR011050">
    <property type="entry name" value="Pectin_lyase_fold/virulence"/>
</dbReference>
<dbReference type="Pfam" id="PF12951">
    <property type="entry name" value="PATR"/>
    <property type="match status" value="1"/>
</dbReference>
<organism evidence="5 6">
    <name type="scientific">Terrimicrobium sacchariphilum</name>
    <dbReference type="NCBI Taxonomy" id="690879"/>
    <lineage>
        <taxon>Bacteria</taxon>
        <taxon>Pseudomonadati</taxon>
        <taxon>Verrucomicrobiota</taxon>
        <taxon>Terrimicrobiia</taxon>
        <taxon>Terrimicrobiales</taxon>
        <taxon>Terrimicrobiaceae</taxon>
        <taxon>Terrimicrobium</taxon>
    </lineage>
</organism>
<protein>
    <submittedName>
        <fullName evidence="5">PEP-CTERM protein-sorting domain-containing protein</fullName>
    </submittedName>
</protein>
<evidence type="ECO:0000256" key="3">
    <source>
        <dbReference type="SAM" id="SignalP"/>
    </source>
</evidence>
<feature type="transmembrane region" description="Helical" evidence="2">
    <location>
        <begin position="538"/>
        <end position="554"/>
    </location>
</feature>
<dbReference type="NCBIfam" id="TIGR02595">
    <property type="entry name" value="PEP_CTERM"/>
    <property type="match status" value="1"/>
</dbReference>
<evidence type="ECO:0000259" key="4">
    <source>
        <dbReference type="Pfam" id="PF07589"/>
    </source>
</evidence>
<dbReference type="SUPFAM" id="SSF51126">
    <property type="entry name" value="Pectin lyase-like"/>
    <property type="match status" value="1"/>
</dbReference>
<dbReference type="FunCoup" id="A0A146G3A4">
    <property type="interactions" value="3"/>
</dbReference>
<name>A0A146G3A4_TERSA</name>
<reference evidence="6" key="1">
    <citation type="journal article" date="2017" name="Genome Announc.">
        <title>Draft Genome Sequence of Terrimicrobium sacchariphilum NM-5T, a Facultative Anaerobic Soil Bacterium of the Class Spartobacteria.</title>
        <authorList>
            <person name="Qiu Y.L."/>
            <person name="Tourlousse D.M."/>
            <person name="Matsuura N."/>
            <person name="Ohashi A."/>
            <person name="Sekiguchi Y."/>
        </authorList>
    </citation>
    <scope>NUCLEOTIDE SEQUENCE [LARGE SCALE GENOMIC DNA]</scope>
    <source>
        <strain evidence="6">NM-5</strain>
    </source>
</reference>
<proteinExistence type="predicted"/>
<evidence type="ECO:0000313" key="6">
    <source>
        <dbReference type="Proteomes" id="UP000076023"/>
    </source>
</evidence>
<evidence type="ECO:0000313" key="5">
    <source>
        <dbReference type="EMBL" id="GAT32305.1"/>
    </source>
</evidence>
<keyword evidence="2" id="KW-0812">Transmembrane</keyword>
<evidence type="ECO:0000256" key="2">
    <source>
        <dbReference type="SAM" id="Phobius"/>
    </source>
</evidence>
<dbReference type="InterPro" id="IPR013425">
    <property type="entry name" value="Autotrns_rpt"/>
</dbReference>
<dbReference type="Pfam" id="PF07589">
    <property type="entry name" value="PEP-CTERM"/>
    <property type="match status" value="1"/>
</dbReference>
<feature type="signal peptide" evidence="3">
    <location>
        <begin position="1"/>
        <end position="27"/>
    </location>
</feature>
<feature type="chain" id="PRO_5007524319" evidence="3">
    <location>
        <begin position="28"/>
        <end position="560"/>
    </location>
</feature>
<keyword evidence="1 3" id="KW-0732">Signal</keyword>
<evidence type="ECO:0000256" key="1">
    <source>
        <dbReference type="ARBA" id="ARBA00022729"/>
    </source>
</evidence>